<sequence>MTKRDRENPCGVCGTPPPPPPPPPPKYDEEGEVCGACDQRWKPSERGRVPRRGESAFPTEVLKSFLFLTYDNTSRSEVIWTLSISHILSLRTARPALFWMAPV</sequence>
<organism evidence="2 3">
    <name type="scientific">Panicum miliaceum</name>
    <name type="common">Proso millet</name>
    <name type="synonym">Broomcorn millet</name>
    <dbReference type="NCBI Taxonomy" id="4540"/>
    <lineage>
        <taxon>Eukaryota</taxon>
        <taxon>Viridiplantae</taxon>
        <taxon>Streptophyta</taxon>
        <taxon>Embryophyta</taxon>
        <taxon>Tracheophyta</taxon>
        <taxon>Spermatophyta</taxon>
        <taxon>Magnoliopsida</taxon>
        <taxon>Liliopsida</taxon>
        <taxon>Poales</taxon>
        <taxon>Poaceae</taxon>
        <taxon>PACMAD clade</taxon>
        <taxon>Panicoideae</taxon>
        <taxon>Panicodae</taxon>
        <taxon>Paniceae</taxon>
        <taxon>Panicinae</taxon>
        <taxon>Panicum</taxon>
        <taxon>Panicum sect. Panicum</taxon>
    </lineage>
</organism>
<proteinExistence type="predicted"/>
<feature type="region of interest" description="Disordered" evidence="1">
    <location>
        <begin position="1"/>
        <end position="31"/>
    </location>
</feature>
<dbReference type="InterPro" id="IPR044212">
    <property type="entry name" value="IBR5-like"/>
</dbReference>
<dbReference type="GO" id="GO:0009734">
    <property type="term" value="P:auxin-activated signaling pathway"/>
    <property type="evidence" value="ECO:0007669"/>
    <property type="project" value="InterPro"/>
</dbReference>
<evidence type="ECO:0000256" key="1">
    <source>
        <dbReference type="SAM" id="MobiDB-lite"/>
    </source>
</evidence>
<dbReference type="GO" id="GO:0005634">
    <property type="term" value="C:nucleus"/>
    <property type="evidence" value="ECO:0007669"/>
    <property type="project" value="TreeGrafter"/>
</dbReference>
<dbReference type="GO" id="GO:0033549">
    <property type="term" value="F:MAP kinase phosphatase activity"/>
    <property type="evidence" value="ECO:0007669"/>
    <property type="project" value="InterPro"/>
</dbReference>
<accession>A0A3L6TIT4</accession>
<dbReference type="Proteomes" id="UP000275267">
    <property type="component" value="Unassembled WGS sequence"/>
</dbReference>
<dbReference type="OrthoDB" id="165342at2759"/>
<dbReference type="EMBL" id="PQIB02000001">
    <property type="protein sequence ID" value="RLN40222.1"/>
    <property type="molecule type" value="Genomic_DNA"/>
</dbReference>
<dbReference type="GO" id="GO:0009738">
    <property type="term" value="P:abscisic acid-activated signaling pathway"/>
    <property type="evidence" value="ECO:0007669"/>
    <property type="project" value="InterPro"/>
</dbReference>
<name>A0A3L6TIT4_PANMI</name>
<evidence type="ECO:0000313" key="2">
    <source>
        <dbReference type="EMBL" id="RLN40222.1"/>
    </source>
</evidence>
<keyword evidence="3" id="KW-1185">Reference proteome</keyword>
<dbReference type="STRING" id="4540.A0A3L6TIT4"/>
<dbReference type="AlphaFoldDB" id="A0A3L6TIT4"/>
<protein>
    <submittedName>
        <fullName evidence="2">Dual specificity protein phosphatase 4</fullName>
    </submittedName>
</protein>
<feature type="compositionally biased region" description="Pro residues" evidence="1">
    <location>
        <begin position="15"/>
        <end position="25"/>
    </location>
</feature>
<comment type="caution">
    <text evidence="2">The sequence shown here is derived from an EMBL/GenBank/DDBJ whole genome shotgun (WGS) entry which is preliminary data.</text>
</comment>
<dbReference type="PANTHER" id="PTHR47244">
    <property type="entry name" value="PROTEIN-TYROSINE-PHOSPHATASE IBR5"/>
    <property type="match status" value="1"/>
</dbReference>
<reference evidence="3" key="1">
    <citation type="journal article" date="2019" name="Nat. Commun.">
        <title>The genome of broomcorn millet.</title>
        <authorList>
            <person name="Zou C."/>
            <person name="Miki D."/>
            <person name="Li D."/>
            <person name="Tang Q."/>
            <person name="Xiao L."/>
            <person name="Rajput S."/>
            <person name="Deng P."/>
            <person name="Jia W."/>
            <person name="Huang R."/>
            <person name="Zhang M."/>
            <person name="Sun Y."/>
            <person name="Hu J."/>
            <person name="Fu X."/>
            <person name="Schnable P.S."/>
            <person name="Li F."/>
            <person name="Zhang H."/>
            <person name="Feng B."/>
            <person name="Zhu X."/>
            <person name="Liu R."/>
            <person name="Schnable J.C."/>
            <person name="Zhu J.-K."/>
            <person name="Zhang H."/>
        </authorList>
    </citation>
    <scope>NUCLEOTIDE SEQUENCE [LARGE SCALE GENOMIC DNA]</scope>
</reference>
<evidence type="ECO:0000313" key="3">
    <source>
        <dbReference type="Proteomes" id="UP000275267"/>
    </source>
</evidence>
<dbReference type="PANTHER" id="PTHR47244:SF2">
    <property type="entry name" value="OS02G0720300 PROTEIN"/>
    <property type="match status" value="1"/>
</dbReference>
<gene>
    <name evidence="2" type="ORF">C2845_PM01G09010</name>
</gene>